<sequence length="48" mass="5308">MAEPLLSSNSDNLFRDTNVEESQVEDNTVPNPVSEMESTDNDSSFLSD</sequence>
<comment type="caution">
    <text evidence="2">The sequence shown here is derived from an EMBL/GenBank/DDBJ whole genome shotgun (WGS) entry which is preliminary data.</text>
</comment>
<evidence type="ECO:0000313" key="3">
    <source>
        <dbReference type="Proteomes" id="UP000265520"/>
    </source>
</evidence>
<feature type="non-terminal residue" evidence="2">
    <location>
        <position position="48"/>
    </location>
</feature>
<protein>
    <submittedName>
        <fullName evidence="2">Uncharacterized protein</fullName>
    </submittedName>
</protein>
<evidence type="ECO:0000256" key="1">
    <source>
        <dbReference type="SAM" id="MobiDB-lite"/>
    </source>
</evidence>
<proteinExistence type="predicted"/>
<dbReference type="EMBL" id="LXQA010735150">
    <property type="protein sequence ID" value="MCI68357.1"/>
    <property type="molecule type" value="Genomic_DNA"/>
</dbReference>
<evidence type="ECO:0000313" key="2">
    <source>
        <dbReference type="EMBL" id="MCI68357.1"/>
    </source>
</evidence>
<dbReference type="AlphaFoldDB" id="A0A392U6D6"/>
<feature type="region of interest" description="Disordered" evidence="1">
    <location>
        <begin position="1"/>
        <end position="48"/>
    </location>
</feature>
<keyword evidence="3" id="KW-1185">Reference proteome</keyword>
<feature type="compositionally biased region" description="Polar residues" evidence="1">
    <location>
        <begin position="1"/>
        <end position="12"/>
    </location>
</feature>
<organism evidence="2 3">
    <name type="scientific">Trifolium medium</name>
    <dbReference type="NCBI Taxonomy" id="97028"/>
    <lineage>
        <taxon>Eukaryota</taxon>
        <taxon>Viridiplantae</taxon>
        <taxon>Streptophyta</taxon>
        <taxon>Embryophyta</taxon>
        <taxon>Tracheophyta</taxon>
        <taxon>Spermatophyta</taxon>
        <taxon>Magnoliopsida</taxon>
        <taxon>eudicotyledons</taxon>
        <taxon>Gunneridae</taxon>
        <taxon>Pentapetalae</taxon>
        <taxon>rosids</taxon>
        <taxon>fabids</taxon>
        <taxon>Fabales</taxon>
        <taxon>Fabaceae</taxon>
        <taxon>Papilionoideae</taxon>
        <taxon>50 kb inversion clade</taxon>
        <taxon>NPAAA clade</taxon>
        <taxon>Hologalegina</taxon>
        <taxon>IRL clade</taxon>
        <taxon>Trifolieae</taxon>
        <taxon>Trifolium</taxon>
    </lineage>
</organism>
<reference evidence="2 3" key="1">
    <citation type="journal article" date="2018" name="Front. Plant Sci.">
        <title>Red Clover (Trifolium pratense) and Zigzag Clover (T. medium) - A Picture of Genomic Similarities and Differences.</title>
        <authorList>
            <person name="Dluhosova J."/>
            <person name="Istvanek J."/>
            <person name="Nedelnik J."/>
            <person name="Repkova J."/>
        </authorList>
    </citation>
    <scope>NUCLEOTIDE SEQUENCE [LARGE SCALE GENOMIC DNA]</scope>
    <source>
        <strain evidence="3">cv. 10/8</strain>
        <tissue evidence="2">Leaf</tissue>
    </source>
</reference>
<name>A0A392U6D6_9FABA</name>
<dbReference type="Proteomes" id="UP000265520">
    <property type="component" value="Unassembled WGS sequence"/>
</dbReference>
<accession>A0A392U6D6</accession>